<organism evidence="2 3">
    <name type="scientific">Wenjunlia tyrosinilytica</name>
    <dbReference type="NCBI Taxonomy" id="1544741"/>
    <lineage>
        <taxon>Bacteria</taxon>
        <taxon>Bacillati</taxon>
        <taxon>Actinomycetota</taxon>
        <taxon>Actinomycetes</taxon>
        <taxon>Kitasatosporales</taxon>
        <taxon>Streptomycetaceae</taxon>
        <taxon>Wenjunlia</taxon>
    </lineage>
</organism>
<dbReference type="Proteomes" id="UP000641932">
    <property type="component" value="Unassembled WGS sequence"/>
</dbReference>
<dbReference type="AlphaFoldDB" id="A0A917ZLP6"/>
<accession>A0A917ZLP6</accession>
<reference evidence="2" key="1">
    <citation type="journal article" date="2014" name="Int. J. Syst. Evol. Microbiol.">
        <title>Complete genome sequence of Corynebacterium casei LMG S-19264T (=DSM 44701T), isolated from a smear-ripened cheese.</title>
        <authorList>
            <consortium name="US DOE Joint Genome Institute (JGI-PGF)"/>
            <person name="Walter F."/>
            <person name="Albersmeier A."/>
            <person name="Kalinowski J."/>
            <person name="Ruckert C."/>
        </authorList>
    </citation>
    <scope>NUCLEOTIDE SEQUENCE</scope>
    <source>
        <strain evidence="2">CGMCC 4.7201</strain>
    </source>
</reference>
<protein>
    <recommendedName>
        <fullName evidence="4">Phenylacetate--CoA ligase</fullName>
    </recommendedName>
</protein>
<name>A0A917ZLP6_9ACTN</name>
<dbReference type="PANTHER" id="PTHR43845:SF1">
    <property type="entry name" value="BLR5969 PROTEIN"/>
    <property type="match status" value="1"/>
</dbReference>
<dbReference type="Gene3D" id="3.40.50.12780">
    <property type="entry name" value="N-terminal domain of ligase-like"/>
    <property type="match status" value="1"/>
</dbReference>
<evidence type="ECO:0000313" key="2">
    <source>
        <dbReference type="EMBL" id="GGO86039.1"/>
    </source>
</evidence>
<dbReference type="PANTHER" id="PTHR43845">
    <property type="entry name" value="BLR5969 PROTEIN"/>
    <property type="match status" value="1"/>
</dbReference>
<gene>
    <name evidence="2" type="ORF">GCM10012280_21210</name>
</gene>
<feature type="compositionally biased region" description="Basic and acidic residues" evidence="1">
    <location>
        <begin position="135"/>
        <end position="147"/>
    </location>
</feature>
<proteinExistence type="predicted"/>
<keyword evidence="3" id="KW-1185">Reference proteome</keyword>
<dbReference type="EMBL" id="BMMS01000008">
    <property type="protein sequence ID" value="GGO86039.1"/>
    <property type="molecule type" value="Genomic_DNA"/>
</dbReference>
<comment type="caution">
    <text evidence="2">The sequence shown here is derived from an EMBL/GenBank/DDBJ whole genome shotgun (WGS) entry which is preliminary data.</text>
</comment>
<dbReference type="InterPro" id="IPR042099">
    <property type="entry name" value="ANL_N_sf"/>
</dbReference>
<feature type="compositionally biased region" description="Basic and acidic residues" evidence="1">
    <location>
        <begin position="9"/>
        <end position="18"/>
    </location>
</feature>
<evidence type="ECO:0000256" key="1">
    <source>
        <dbReference type="SAM" id="MobiDB-lite"/>
    </source>
</evidence>
<reference evidence="2" key="2">
    <citation type="submission" date="2020-09" db="EMBL/GenBank/DDBJ databases">
        <authorList>
            <person name="Sun Q."/>
            <person name="Zhou Y."/>
        </authorList>
    </citation>
    <scope>NUCLEOTIDE SEQUENCE</scope>
    <source>
        <strain evidence="2">CGMCC 4.7201</strain>
    </source>
</reference>
<evidence type="ECO:0008006" key="4">
    <source>
        <dbReference type="Google" id="ProtNLM"/>
    </source>
</evidence>
<feature type="region of interest" description="Disordered" evidence="1">
    <location>
        <begin position="128"/>
        <end position="147"/>
    </location>
</feature>
<feature type="region of interest" description="Disordered" evidence="1">
    <location>
        <begin position="1"/>
        <end position="20"/>
    </location>
</feature>
<sequence>MSESEPYDPMERASRDELGAVQPARLRGTLAHVHEHVPHYRAPLDAAGVHPEDCRALEDLARFPFTTKQDLRENYPFGMLAVPRAGGPGPCLLRDHGHPTAVAPACAGAVGGQGPPSCRSATPPAILGPVAGVRGMERGSTERPDGG</sequence>
<evidence type="ECO:0000313" key="3">
    <source>
        <dbReference type="Proteomes" id="UP000641932"/>
    </source>
</evidence>